<dbReference type="Proteomes" id="UP000628854">
    <property type="component" value="Unassembled WGS sequence"/>
</dbReference>
<dbReference type="EMBL" id="BMKF01000002">
    <property type="protein sequence ID" value="GGB79227.1"/>
    <property type="molecule type" value="Genomic_DNA"/>
</dbReference>
<reference evidence="3" key="1">
    <citation type="journal article" date="2019" name="Int. J. Syst. Evol. Microbiol.">
        <title>The Global Catalogue of Microorganisms (GCM) 10K type strain sequencing project: providing services to taxonomists for standard genome sequencing and annotation.</title>
        <authorList>
            <consortium name="The Broad Institute Genomics Platform"/>
            <consortium name="The Broad Institute Genome Sequencing Center for Infectious Disease"/>
            <person name="Wu L."/>
            <person name="Ma J."/>
        </authorList>
    </citation>
    <scope>NUCLEOTIDE SEQUENCE [LARGE SCALE GENOMIC DNA]</scope>
    <source>
        <strain evidence="3">CGMCC 1.15928</strain>
    </source>
</reference>
<evidence type="ECO:0000313" key="2">
    <source>
        <dbReference type="EMBL" id="GGB79227.1"/>
    </source>
</evidence>
<evidence type="ECO:0000259" key="1">
    <source>
        <dbReference type="Pfam" id="PF07238"/>
    </source>
</evidence>
<dbReference type="RefSeq" id="WP_233124128.1">
    <property type="nucleotide sequence ID" value="NZ_BMKF01000002.1"/>
</dbReference>
<evidence type="ECO:0000313" key="3">
    <source>
        <dbReference type="Proteomes" id="UP000628854"/>
    </source>
</evidence>
<dbReference type="InterPro" id="IPR009875">
    <property type="entry name" value="PilZ_domain"/>
</dbReference>
<dbReference type="SUPFAM" id="SSF141371">
    <property type="entry name" value="PilZ domain-like"/>
    <property type="match status" value="2"/>
</dbReference>
<dbReference type="Gene3D" id="2.40.10.220">
    <property type="entry name" value="predicted glycosyltransferase like domains"/>
    <property type="match status" value="1"/>
</dbReference>
<keyword evidence="3" id="KW-1185">Reference proteome</keyword>
<name>A0ABQ1JZ99_9PROT</name>
<organism evidence="2 3">
    <name type="scientific">Henriciella pelagia</name>
    <dbReference type="NCBI Taxonomy" id="1977912"/>
    <lineage>
        <taxon>Bacteria</taxon>
        <taxon>Pseudomonadati</taxon>
        <taxon>Pseudomonadota</taxon>
        <taxon>Alphaproteobacteria</taxon>
        <taxon>Hyphomonadales</taxon>
        <taxon>Hyphomonadaceae</taxon>
        <taxon>Henriciella</taxon>
    </lineage>
</organism>
<feature type="domain" description="PilZ" evidence="1">
    <location>
        <begin position="124"/>
        <end position="193"/>
    </location>
</feature>
<sequence>MQALSKKVSSIRIRSDLQKDRRRNARVSIALSGRFLSGDNEDHSLLTRNISCGGADLIANVRPTAGAPLICYFEDLGRLEAEFVRATEEGFAVRFNLTSRKRDKVADRLTWLANYKQLGLEDERVAPRYAGGGPAMVTRANGRVLQCRTVDISLTGAAFEGDGPAPPIGEIVSVGNLQGEVVRTLRNGFAIRYLPKGA</sequence>
<feature type="domain" description="PilZ" evidence="1">
    <location>
        <begin position="20"/>
        <end position="103"/>
    </location>
</feature>
<comment type="caution">
    <text evidence="2">The sequence shown here is derived from an EMBL/GenBank/DDBJ whole genome shotgun (WGS) entry which is preliminary data.</text>
</comment>
<accession>A0ABQ1JZ99</accession>
<dbReference type="Pfam" id="PF07238">
    <property type="entry name" value="PilZ"/>
    <property type="match status" value="2"/>
</dbReference>
<proteinExistence type="predicted"/>
<protein>
    <submittedName>
        <fullName evidence="2">Pilus assembly protein PilZ</fullName>
    </submittedName>
</protein>
<gene>
    <name evidence="2" type="ORF">GCM10011503_30120</name>
</gene>